<evidence type="ECO:0000313" key="2">
    <source>
        <dbReference type="EMBL" id="KAJ1912819.1"/>
    </source>
</evidence>
<feature type="compositionally biased region" description="Polar residues" evidence="1">
    <location>
        <begin position="270"/>
        <end position="279"/>
    </location>
</feature>
<feature type="region of interest" description="Disordered" evidence="1">
    <location>
        <begin position="524"/>
        <end position="600"/>
    </location>
</feature>
<feature type="region of interest" description="Disordered" evidence="1">
    <location>
        <begin position="378"/>
        <end position="413"/>
    </location>
</feature>
<comment type="caution">
    <text evidence="2">The sequence shown here is derived from an EMBL/GenBank/DDBJ whole genome shotgun (WGS) entry which is preliminary data.</text>
</comment>
<sequence length="650" mass="68692">MSNTPTQKVGGRIRFPAPPGSAAPRNVDSTGFGTPRRFGDKSHLNNSSNSGSPYRNPFSPMAGYHQSRSGFGVGSAGSPFGGRYNHSGLEGGGAASPGGASNAKRPLSPQGGRFGSYDGSVTPASPRNNMYYGGYSGNSGRTPNRNSTGINESVNNGNANNSGSIDSNNNAVAGSGGGVFEGYMKTSPRSPAQTIKELPSFLLNTAQGRSPTLDPMSYSSGSGMPMASSPSPPPPMNEFGPNVSYFSPNATRMASIGGGGGGITPKHGSSGITRSTSPAGSLVRSPSSSSTSARRKMSFGTNDMLSLLTNRDKKDPNDYISADDAPPITSLDDMDLDSQVSGSNQNGGRSGYRNMLDNSSMMLDEDPRYHHIQLHEPNPFLSTTPNKPKNIYNGAATAGGDGQQQQQQQQHLDEHALRVQEEIHQFSLLVSGIPSNAESLVLDTFQDLGKVVDFVVEPRITPSSMVIIFAETWSVRRILSQAMDTRGRVMLRSGSHSVRVDQITEPWVELLMDWWMRSNNYNNAKKTSTLPPPSAPQTAYSDLERQRRQTYQESSSPFGGGSSGGGPNGSLISIPTNVPSPNRGRSLTTTTNPGASSSTFSRTMVANSGKSLEPAAFIGGERITGPGAATTPMKPRNGIIQSAMDVLFGW</sequence>
<evidence type="ECO:0000313" key="3">
    <source>
        <dbReference type="Proteomes" id="UP001150538"/>
    </source>
</evidence>
<organism evidence="2 3">
    <name type="scientific">Mycoemilia scoparia</name>
    <dbReference type="NCBI Taxonomy" id="417184"/>
    <lineage>
        <taxon>Eukaryota</taxon>
        <taxon>Fungi</taxon>
        <taxon>Fungi incertae sedis</taxon>
        <taxon>Zoopagomycota</taxon>
        <taxon>Kickxellomycotina</taxon>
        <taxon>Kickxellomycetes</taxon>
        <taxon>Kickxellales</taxon>
        <taxon>Kickxellaceae</taxon>
        <taxon>Mycoemilia</taxon>
    </lineage>
</organism>
<evidence type="ECO:0000256" key="1">
    <source>
        <dbReference type="SAM" id="MobiDB-lite"/>
    </source>
</evidence>
<name>A0A9W7ZP08_9FUNG</name>
<feature type="compositionally biased region" description="Polar residues" evidence="1">
    <location>
        <begin position="44"/>
        <end position="53"/>
    </location>
</feature>
<feature type="compositionally biased region" description="Polar residues" evidence="1">
    <location>
        <begin position="576"/>
        <end position="600"/>
    </location>
</feature>
<evidence type="ECO:0008006" key="4">
    <source>
        <dbReference type="Google" id="ProtNLM"/>
    </source>
</evidence>
<dbReference type="OrthoDB" id="5555342at2759"/>
<reference evidence="2" key="1">
    <citation type="submission" date="2022-07" db="EMBL/GenBank/DDBJ databases">
        <title>Phylogenomic reconstructions and comparative analyses of Kickxellomycotina fungi.</title>
        <authorList>
            <person name="Reynolds N.K."/>
            <person name="Stajich J.E."/>
            <person name="Barry K."/>
            <person name="Grigoriev I.V."/>
            <person name="Crous P."/>
            <person name="Smith M.E."/>
        </authorList>
    </citation>
    <scope>NUCLEOTIDE SEQUENCE</scope>
    <source>
        <strain evidence="2">NBRC 100468</strain>
    </source>
</reference>
<proteinExistence type="predicted"/>
<feature type="compositionally biased region" description="Low complexity" evidence="1">
    <location>
        <begin position="281"/>
        <end position="292"/>
    </location>
</feature>
<feature type="region of interest" description="Disordered" evidence="1">
    <location>
        <begin position="84"/>
        <end position="170"/>
    </location>
</feature>
<dbReference type="EMBL" id="JANBPU010000309">
    <property type="protein sequence ID" value="KAJ1912819.1"/>
    <property type="molecule type" value="Genomic_DNA"/>
</dbReference>
<feature type="compositionally biased region" description="Polar residues" evidence="1">
    <location>
        <begin position="338"/>
        <end position="347"/>
    </location>
</feature>
<feature type="compositionally biased region" description="Low complexity" evidence="1">
    <location>
        <begin position="215"/>
        <end position="229"/>
    </location>
</feature>
<keyword evidence="3" id="KW-1185">Reference proteome</keyword>
<feature type="region of interest" description="Disordered" evidence="1">
    <location>
        <begin position="206"/>
        <end position="233"/>
    </location>
</feature>
<feature type="region of interest" description="Disordered" evidence="1">
    <location>
        <begin position="1"/>
        <end position="65"/>
    </location>
</feature>
<dbReference type="Proteomes" id="UP001150538">
    <property type="component" value="Unassembled WGS sequence"/>
</dbReference>
<feature type="compositionally biased region" description="Polar residues" evidence="1">
    <location>
        <begin position="299"/>
        <end position="309"/>
    </location>
</feature>
<protein>
    <recommendedName>
        <fullName evidence="4">RRM domain-containing protein</fullName>
    </recommendedName>
</protein>
<feature type="compositionally biased region" description="Low complexity" evidence="1">
    <location>
        <begin position="149"/>
        <end position="170"/>
    </location>
</feature>
<dbReference type="AlphaFoldDB" id="A0A9W7ZP08"/>
<feature type="compositionally biased region" description="Gly residues" evidence="1">
    <location>
        <begin position="558"/>
        <end position="568"/>
    </location>
</feature>
<gene>
    <name evidence="2" type="ORF">H4219_005460</name>
</gene>
<accession>A0A9W7ZP08</accession>
<feature type="region of interest" description="Disordered" evidence="1">
    <location>
        <begin position="260"/>
        <end position="353"/>
    </location>
</feature>